<feature type="domain" description="Chromo" evidence="2">
    <location>
        <begin position="146"/>
        <end position="196"/>
    </location>
</feature>
<reference evidence="3 4" key="1">
    <citation type="journal article" date="2024" name="J Genomics">
        <title>Draft genome sequencing and assembly of Favolaschia claudopus CIRM-BRFM 2984 isolated from oak limbs.</title>
        <authorList>
            <person name="Navarro D."/>
            <person name="Drula E."/>
            <person name="Chaduli D."/>
            <person name="Cazenave R."/>
            <person name="Ahrendt S."/>
            <person name="Wang J."/>
            <person name="Lipzen A."/>
            <person name="Daum C."/>
            <person name="Barry K."/>
            <person name="Grigoriev I.V."/>
            <person name="Favel A."/>
            <person name="Rosso M.N."/>
            <person name="Martin F."/>
        </authorList>
    </citation>
    <scope>NUCLEOTIDE SEQUENCE [LARGE SCALE GENOMIC DNA]</scope>
    <source>
        <strain evidence="3 4">CIRM-BRFM 2984</strain>
    </source>
</reference>
<evidence type="ECO:0000256" key="1">
    <source>
        <dbReference type="SAM" id="MobiDB-lite"/>
    </source>
</evidence>
<dbReference type="EMBL" id="JAWWNJ010000003">
    <property type="protein sequence ID" value="KAK7059346.1"/>
    <property type="molecule type" value="Genomic_DNA"/>
</dbReference>
<dbReference type="SUPFAM" id="SSF54160">
    <property type="entry name" value="Chromo domain-like"/>
    <property type="match status" value="1"/>
</dbReference>
<evidence type="ECO:0000259" key="2">
    <source>
        <dbReference type="PROSITE" id="PS50013"/>
    </source>
</evidence>
<feature type="region of interest" description="Disordered" evidence="1">
    <location>
        <begin position="433"/>
        <end position="461"/>
    </location>
</feature>
<feature type="region of interest" description="Disordered" evidence="1">
    <location>
        <begin position="100"/>
        <end position="144"/>
    </location>
</feature>
<dbReference type="Proteomes" id="UP001362999">
    <property type="component" value="Unassembled WGS sequence"/>
</dbReference>
<evidence type="ECO:0000313" key="3">
    <source>
        <dbReference type="EMBL" id="KAK7059346.1"/>
    </source>
</evidence>
<protein>
    <recommendedName>
        <fullName evidence="2">Chromo domain-containing protein</fullName>
    </recommendedName>
</protein>
<dbReference type="InterPro" id="IPR000953">
    <property type="entry name" value="Chromo/chromo_shadow_dom"/>
</dbReference>
<feature type="region of interest" description="Disordered" evidence="1">
    <location>
        <begin position="966"/>
        <end position="989"/>
    </location>
</feature>
<accession>A0AAW0E406</accession>
<dbReference type="PROSITE" id="PS50013">
    <property type="entry name" value="CHROMO_2"/>
    <property type="match status" value="1"/>
</dbReference>
<dbReference type="Gene3D" id="2.40.50.40">
    <property type="match status" value="1"/>
</dbReference>
<name>A0AAW0E406_9AGAR</name>
<comment type="caution">
    <text evidence="3">The sequence shown here is derived from an EMBL/GenBank/DDBJ whole genome shotgun (WGS) entry which is preliminary data.</text>
</comment>
<sequence length="989" mass="109823">MSSLRRVSFEGVQDESELQPSIVDNLSLITGSTILTSFTKAEARGTLQKSIAGNHHLLLRVPPRQLMQLRVPQFKFPVPASSAQAPVASSSRLISECVVPTTSNEDGFPPSIEPVSEPSSLPESVTPASSLENPDAAPQHANENSFEVESIVDIDKTGGRRLMKPLWRVRWKGYGPEHDQWNSYAQLQVLGRRVQQTNNYLLPDLISFSRSPSPFSSASPSPSIKRKQLPESDEDDVSDAPGSSAAVALQLEMLGVLEKLFTPELRQAELDSLLASEESIQRTKRYFAPTTTTSMVEMLFAQNELRSQFNDYMSFVPRSSSGSKWTQHSAVLSLERVVQAVAVLPDLIVNETKTTILDRSLRWEIARSYLLLYSWYQETDPKLANTLVELHKSGHWTEEGGYPVVQRCHPAFAPLVHYIVSYVACQSWSKHQTKKAKRRQPGSAPRDRSFPHPKCPFPIPDEQLRSLPYDLHGLRLGEGKTKRIMLNLPKGHKGLQNVDAIYECSAIILQAVWSSELILPPVLKMEQALPQPARRKSDPDLVKRRAVGRGAVLQCIVDACGSDESILASSDIEGILAAPWRMFSPHLEKESRFAPAVLRDPQRTLAPLSDWLAERLDAHPSILDFAAQSARFVHRGLLELHYGVALNDEHYLNPNLLYDEGEDALFVVPEALNKQRRATRKKTALYQPPTKDSLLPKAGTPHLGAIALLLRERCNELRKFPKADSILHNVLMAVILIRVASSSTETKTDPARQFSNYAQLLQCSLPPSKLTEPLGISRLLAYMGTGQGNKTSAFLQNGLDPKTANFLWLSTIFRTGSRAASLAGYRQTFNACIRGQASNHLSLQPTMGKGDRKRKYTLEEKFTPYFSERVQKLWCGFLGDLVGKNPGSQAELGGFPPFRLDYGTRAADAARDVLESEGDGCEYVGSDLEEEFPLDEAEFGAHLQADTPVTPGPIILPTESLPSASISSIDQSLAQSRAHERKLDYHKNR</sequence>
<dbReference type="GO" id="GO:0006338">
    <property type="term" value="P:chromatin remodeling"/>
    <property type="evidence" value="ECO:0007669"/>
    <property type="project" value="UniProtKB-ARBA"/>
</dbReference>
<keyword evidence="4" id="KW-1185">Reference proteome</keyword>
<dbReference type="InterPro" id="IPR016197">
    <property type="entry name" value="Chromo-like_dom_sf"/>
</dbReference>
<evidence type="ECO:0000313" key="4">
    <source>
        <dbReference type="Proteomes" id="UP001362999"/>
    </source>
</evidence>
<feature type="compositionally biased region" description="Low complexity" evidence="1">
    <location>
        <begin position="211"/>
        <end position="223"/>
    </location>
</feature>
<proteinExistence type="predicted"/>
<feature type="compositionally biased region" description="Low complexity" evidence="1">
    <location>
        <begin position="109"/>
        <end position="124"/>
    </location>
</feature>
<feature type="compositionally biased region" description="Polar residues" evidence="1">
    <location>
        <begin position="966"/>
        <end position="975"/>
    </location>
</feature>
<gene>
    <name evidence="3" type="ORF">R3P38DRAFT_3522302</name>
</gene>
<feature type="compositionally biased region" description="Basic and acidic residues" evidence="1">
    <location>
        <begin position="977"/>
        <end position="989"/>
    </location>
</feature>
<dbReference type="AlphaFoldDB" id="A0AAW0E406"/>
<feature type="region of interest" description="Disordered" evidence="1">
    <location>
        <begin position="211"/>
        <end position="242"/>
    </location>
</feature>
<organism evidence="3 4">
    <name type="scientific">Favolaschia claudopus</name>
    <dbReference type="NCBI Taxonomy" id="2862362"/>
    <lineage>
        <taxon>Eukaryota</taxon>
        <taxon>Fungi</taxon>
        <taxon>Dikarya</taxon>
        <taxon>Basidiomycota</taxon>
        <taxon>Agaricomycotina</taxon>
        <taxon>Agaricomycetes</taxon>
        <taxon>Agaricomycetidae</taxon>
        <taxon>Agaricales</taxon>
        <taxon>Marasmiineae</taxon>
        <taxon>Mycenaceae</taxon>
        <taxon>Favolaschia</taxon>
    </lineage>
</organism>